<feature type="region of interest" description="Disordered" evidence="1">
    <location>
        <begin position="47"/>
        <end position="77"/>
    </location>
</feature>
<accession>A0A0D2HRP1</accession>
<dbReference type="AlphaFoldDB" id="A0A0D2HRP1"/>
<dbReference type="EMBL" id="AZAC01000017">
    <property type="protein sequence ID" value="KIX13243.1"/>
    <property type="molecule type" value="Genomic_DNA"/>
</dbReference>
<name>A0A0D2HRP1_9BACT</name>
<dbReference type="Proteomes" id="UP000032233">
    <property type="component" value="Unassembled WGS sequence"/>
</dbReference>
<keyword evidence="3" id="KW-1185">Reference proteome</keyword>
<evidence type="ECO:0000313" key="2">
    <source>
        <dbReference type="EMBL" id="KIX13243.1"/>
    </source>
</evidence>
<reference evidence="2 3" key="1">
    <citation type="submission" date="2013-11" db="EMBL/GenBank/DDBJ databases">
        <title>Metagenomic analysis of a methanogenic consortium involved in long chain n-alkane degradation.</title>
        <authorList>
            <person name="Davidova I.A."/>
            <person name="Callaghan A.V."/>
            <person name="Wawrik B."/>
            <person name="Pruitt S."/>
            <person name="Marks C."/>
            <person name="Duncan K.E."/>
            <person name="Suflita J.M."/>
        </authorList>
    </citation>
    <scope>NUCLEOTIDE SEQUENCE [LARGE SCALE GENOMIC DNA]</scope>
    <source>
        <strain evidence="2 3">SPR</strain>
    </source>
</reference>
<organism evidence="2 3">
    <name type="scientific">Dethiosulfatarculus sandiegensis</name>
    <dbReference type="NCBI Taxonomy" id="1429043"/>
    <lineage>
        <taxon>Bacteria</taxon>
        <taxon>Pseudomonadati</taxon>
        <taxon>Thermodesulfobacteriota</taxon>
        <taxon>Desulfarculia</taxon>
        <taxon>Desulfarculales</taxon>
        <taxon>Desulfarculaceae</taxon>
        <taxon>Dethiosulfatarculus</taxon>
    </lineage>
</organism>
<gene>
    <name evidence="2" type="ORF">X474_14595</name>
</gene>
<protein>
    <submittedName>
        <fullName evidence="2">Uncharacterized protein</fullName>
    </submittedName>
</protein>
<sequence>MGRFYGVYEVPPLDRTLPLSDELKQKIVSNKTKLDKAVVDELVEGVREDKEDKVQHEGDVSNKNMEGLDTETTQQQLATRDSKIADVMASNRDLEGLGAEAAQQQITTQGHKTVDVVA</sequence>
<evidence type="ECO:0000256" key="1">
    <source>
        <dbReference type="SAM" id="MobiDB-lite"/>
    </source>
</evidence>
<evidence type="ECO:0000313" key="3">
    <source>
        <dbReference type="Proteomes" id="UP000032233"/>
    </source>
</evidence>
<comment type="caution">
    <text evidence="2">The sequence shown here is derived from an EMBL/GenBank/DDBJ whole genome shotgun (WGS) entry which is preliminary data.</text>
</comment>
<feature type="compositionally biased region" description="Basic and acidic residues" evidence="1">
    <location>
        <begin position="47"/>
        <end position="60"/>
    </location>
</feature>
<dbReference type="InParanoid" id="A0A0D2HRP1"/>
<proteinExistence type="predicted"/>